<evidence type="ECO:0000256" key="1">
    <source>
        <dbReference type="ARBA" id="ARBA00004479"/>
    </source>
</evidence>
<evidence type="ECO:0000256" key="10">
    <source>
        <dbReference type="ARBA" id="ARBA00023027"/>
    </source>
</evidence>
<protein>
    <recommendedName>
        <fullName evidence="16">Toll-like receptor 2</fullName>
    </recommendedName>
</protein>
<keyword evidence="5 18" id="KW-0812">Transmembrane</keyword>
<keyword evidence="14" id="KW-0325">Glycoprotein</keyword>
<dbReference type="GO" id="GO:0005886">
    <property type="term" value="C:plasma membrane"/>
    <property type="evidence" value="ECO:0007669"/>
    <property type="project" value="TreeGrafter"/>
</dbReference>
<dbReference type="SUPFAM" id="SSF52058">
    <property type="entry name" value="L domain-like"/>
    <property type="match status" value="1"/>
</dbReference>
<keyword evidence="3 16" id="KW-0399">Innate immunity</keyword>
<keyword evidence="8 16" id="KW-0391">Immunity</keyword>
<accession>A0A672HJ92</accession>
<dbReference type="SMART" id="SM00369">
    <property type="entry name" value="LRR_TYP"/>
    <property type="match status" value="9"/>
</dbReference>
<evidence type="ECO:0000256" key="6">
    <source>
        <dbReference type="ARBA" id="ARBA00022729"/>
    </source>
</evidence>
<keyword evidence="6 19" id="KW-0732">Signal</keyword>
<evidence type="ECO:0000256" key="7">
    <source>
        <dbReference type="ARBA" id="ARBA00022737"/>
    </source>
</evidence>
<proteinExistence type="inferred from homology"/>
<dbReference type="PRINTS" id="PR00019">
    <property type="entry name" value="LEURICHRPT"/>
</dbReference>
<feature type="signal peptide" evidence="19">
    <location>
        <begin position="1"/>
        <end position="18"/>
    </location>
</feature>
<keyword evidence="4" id="KW-0433">Leucine-rich repeat</keyword>
<evidence type="ECO:0000256" key="9">
    <source>
        <dbReference type="ARBA" id="ARBA00022989"/>
    </source>
</evidence>
<dbReference type="AlphaFoldDB" id="A0A672HJ92"/>
<evidence type="ECO:0000313" key="21">
    <source>
        <dbReference type="Ensembl" id="ENSSFAP00005029286.1"/>
    </source>
</evidence>
<dbReference type="PANTHER" id="PTHR24365">
    <property type="entry name" value="TOLL-LIKE RECEPTOR"/>
    <property type="match status" value="1"/>
</dbReference>
<dbReference type="Ensembl" id="ENSSFAT00005030364.1">
    <property type="protein sequence ID" value="ENSSFAP00005029286.1"/>
    <property type="gene ID" value="ENSSFAG00005014900.1"/>
</dbReference>
<evidence type="ECO:0000256" key="14">
    <source>
        <dbReference type="ARBA" id="ARBA00023180"/>
    </source>
</evidence>
<dbReference type="InterPro" id="IPR000157">
    <property type="entry name" value="TIR_dom"/>
</dbReference>
<keyword evidence="12 17" id="KW-1015">Disulfide bond</keyword>
<name>A0A672HJ92_SALFA</name>
<evidence type="ECO:0000256" key="16">
    <source>
        <dbReference type="PIRNR" id="PIRNR037595"/>
    </source>
</evidence>
<dbReference type="SMART" id="SM00082">
    <property type="entry name" value="LRRCT"/>
    <property type="match status" value="1"/>
</dbReference>
<dbReference type="InterPro" id="IPR017241">
    <property type="entry name" value="Toll-like_receptor"/>
</dbReference>
<feature type="disulfide bond" evidence="17">
    <location>
        <begin position="435"/>
        <end position="457"/>
    </location>
</feature>
<evidence type="ECO:0000256" key="15">
    <source>
        <dbReference type="ARBA" id="ARBA00023198"/>
    </source>
</evidence>
<dbReference type="InterPro" id="IPR000483">
    <property type="entry name" value="Cys-rich_flank_reg_C"/>
</dbReference>
<dbReference type="InterPro" id="IPR032675">
    <property type="entry name" value="LRR_dom_sf"/>
</dbReference>
<organism evidence="21 22">
    <name type="scientific">Salarias fasciatus</name>
    <name type="common">Jewelled blenny</name>
    <name type="synonym">Blennius fasciatus</name>
    <dbReference type="NCBI Taxonomy" id="181472"/>
    <lineage>
        <taxon>Eukaryota</taxon>
        <taxon>Metazoa</taxon>
        <taxon>Chordata</taxon>
        <taxon>Craniata</taxon>
        <taxon>Vertebrata</taxon>
        <taxon>Euteleostomi</taxon>
        <taxon>Actinopterygii</taxon>
        <taxon>Neopterygii</taxon>
        <taxon>Teleostei</taxon>
        <taxon>Neoteleostei</taxon>
        <taxon>Acanthomorphata</taxon>
        <taxon>Ovalentaria</taxon>
        <taxon>Blenniimorphae</taxon>
        <taxon>Blenniiformes</taxon>
        <taxon>Blennioidei</taxon>
        <taxon>Blenniidae</taxon>
        <taxon>Salariinae</taxon>
        <taxon>Salarias</taxon>
    </lineage>
</organism>
<dbReference type="GO" id="GO:0045087">
    <property type="term" value="P:innate immune response"/>
    <property type="evidence" value="ECO:0007669"/>
    <property type="project" value="UniProtKB-UniRule"/>
</dbReference>
<keyword evidence="15 16" id="KW-0395">Inflammatory response</keyword>
<feature type="transmembrane region" description="Helical" evidence="18">
    <location>
        <begin position="593"/>
        <end position="615"/>
    </location>
</feature>
<reference evidence="21" key="3">
    <citation type="submission" date="2025-09" db="UniProtKB">
        <authorList>
            <consortium name="Ensembl"/>
        </authorList>
    </citation>
    <scope>IDENTIFICATION</scope>
</reference>
<dbReference type="Pfam" id="PF01582">
    <property type="entry name" value="TIR"/>
    <property type="match status" value="1"/>
</dbReference>
<evidence type="ECO:0000256" key="18">
    <source>
        <dbReference type="SAM" id="Phobius"/>
    </source>
</evidence>
<dbReference type="PIRSF" id="PIRSF037595">
    <property type="entry name" value="Toll-like_receptor"/>
    <property type="match status" value="1"/>
</dbReference>
<evidence type="ECO:0000256" key="17">
    <source>
        <dbReference type="PIRSR" id="PIRSR037595-2"/>
    </source>
</evidence>
<dbReference type="GO" id="GO:0006954">
    <property type="term" value="P:inflammatory response"/>
    <property type="evidence" value="ECO:0007669"/>
    <property type="project" value="UniProtKB-UniRule"/>
</dbReference>
<keyword evidence="9 18" id="KW-1133">Transmembrane helix</keyword>
<gene>
    <name evidence="21" type="primary">LOC115386021</name>
</gene>
<evidence type="ECO:0000313" key="22">
    <source>
        <dbReference type="Proteomes" id="UP000472267"/>
    </source>
</evidence>
<evidence type="ECO:0000259" key="20">
    <source>
        <dbReference type="PROSITE" id="PS50104"/>
    </source>
</evidence>
<dbReference type="GO" id="GO:0042497">
    <property type="term" value="F:triacyl lipopeptide binding"/>
    <property type="evidence" value="ECO:0007669"/>
    <property type="project" value="TreeGrafter"/>
</dbReference>
<comment type="function">
    <text evidence="16">Cooperates with LY96 to mediate the innate immune response to bacterial lipoproteins and other microbial cell wall components. Cooperates with TLR1 or TLR6 to mediate the innate immune response to bacterial lipoproteins or lipopeptides. Acts via MYD88 and TRAF6, leading to NF-kappa-B activation, cytokine secretion and the inflammatory response.</text>
</comment>
<comment type="subcellular location">
    <subcellularLocation>
        <location evidence="1">Membrane</location>
        <topology evidence="1">Single-pass type I membrane protein</topology>
    </subcellularLocation>
</comment>
<evidence type="ECO:0000256" key="2">
    <source>
        <dbReference type="ARBA" id="ARBA00009634"/>
    </source>
</evidence>
<keyword evidence="7" id="KW-0677">Repeat</keyword>
<feature type="domain" description="TIR" evidence="20">
    <location>
        <begin position="652"/>
        <end position="808"/>
    </location>
</feature>
<dbReference type="Pfam" id="PF00560">
    <property type="entry name" value="LRR_1"/>
    <property type="match status" value="1"/>
</dbReference>
<reference evidence="21" key="1">
    <citation type="submission" date="2019-06" db="EMBL/GenBank/DDBJ databases">
        <authorList>
            <consortium name="Wellcome Sanger Institute Data Sharing"/>
        </authorList>
    </citation>
    <scope>NUCLEOTIDE SEQUENCE [LARGE SCALE GENOMIC DNA]</scope>
</reference>
<evidence type="ECO:0000256" key="13">
    <source>
        <dbReference type="ARBA" id="ARBA00023170"/>
    </source>
</evidence>
<keyword evidence="22" id="KW-1185">Reference proteome</keyword>
<feature type="disulfide bond" evidence="17">
    <location>
        <begin position="33"/>
        <end position="39"/>
    </location>
</feature>
<dbReference type="InterPro" id="IPR001611">
    <property type="entry name" value="Leu-rich_rpt"/>
</dbReference>
<evidence type="ECO:0000256" key="8">
    <source>
        <dbReference type="ARBA" id="ARBA00022859"/>
    </source>
</evidence>
<dbReference type="GO" id="GO:0002224">
    <property type="term" value="P:toll-like receptor signaling pathway"/>
    <property type="evidence" value="ECO:0007669"/>
    <property type="project" value="UniProtKB-UniRule"/>
</dbReference>
<reference evidence="21" key="2">
    <citation type="submission" date="2025-08" db="UniProtKB">
        <authorList>
            <consortium name="Ensembl"/>
        </authorList>
    </citation>
    <scope>IDENTIFICATION</scope>
</reference>
<evidence type="ECO:0000256" key="4">
    <source>
        <dbReference type="ARBA" id="ARBA00022614"/>
    </source>
</evidence>
<evidence type="ECO:0000256" key="5">
    <source>
        <dbReference type="ARBA" id="ARBA00022692"/>
    </source>
</evidence>
<feature type="chain" id="PRO_5025645703" description="Toll-like receptor 2" evidence="19">
    <location>
        <begin position="19"/>
        <end position="814"/>
    </location>
</feature>
<keyword evidence="11 18" id="KW-0472">Membrane</keyword>
<dbReference type="PRINTS" id="PR01537">
    <property type="entry name" value="INTRLKN1R1F"/>
</dbReference>
<dbReference type="Proteomes" id="UP000472267">
    <property type="component" value="Chromosome 3"/>
</dbReference>
<sequence>MLFSVLLLLLSALGPGWSGTPDTSARRPSCTRCDLRRSCNCSHSSFTRVPAVTTRVLSLDVSFNNITVVTSDDLAGLKLLTALYLQGNGLASIQPSAFDSLWNLVDLDLSDNQLTAVNQRWFSGLGALQRLNLLNNPYSCLGSPVFQDLLRLRRLDFGGPALEEIRKRDLHGVNQLEELSVHGNNLARYESGAFADIWPLGEVTLKLHGPFLANPALAAAVLADVTYPETHVTLEDLHLIQNRSIQPFTKAATRRIRQLTFRNLSLTDEAIVNFLVAMNGVPLTYMSFEDITLTGEGRWEPAGWTEHESIDELSARNVEILDVFKFLSLMDMTFLLKYPRKGSFINCGVFVMPCRTSQLLLSLQYLDLSDNLLTDLTLTESLCDGGRTLQDLRVLNVSGNALKSLSLVSQLVSKHSKLTHLDISRNGYSSMPARCPWPAALRHLNISRAKLTAATSCLPATLQVLDLSYNHLRSFSLLLPALRELDLSGNKLLHLPPGGLLPQLETLTLQSNALIMFHLSELRSFRRLENFQAANNKFVCSCDFVAFLQSGLAGGGAMRLTDDKDAYVCDSPLDLQGQPVARVHLSLASCHQVVVVSVSCGLVLFSGTLLSVALWRLHALWYLKMTWAWIRAKRGSRRRNRLRGVPGSEALVSFDAFVSYSEQDASWVENLLVPELEEPSDANQESLQHAARPLTLCLHKRDFLPGRWVMDNIMSAMECSRRTIFVLSESFVRSEWCRYELDFSHFWLLDCGAGGDDAILVLLEPLSKDDIPKRFCKLRKLMSSTTYLEWPQDDGRRPKFWRSLRDALQADENQ</sequence>
<feature type="disulfide bond" evidence="17">
    <location>
        <begin position="354"/>
        <end position="383"/>
    </location>
</feature>
<dbReference type="InterPro" id="IPR003591">
    <property type="entry name" value="Leu-rich_rpt_typical-subtyp"/>
</dbReference>
<dbReference type="InterPro" id="IPR035897">
    <property type="entry name" value="Toll_tir_struct_dom_sf"/>
</dbReference>
<dbReference type="GO" id="GO:0043235">
    <property type="term" value="C:receptor complex"/>
    <property type="evidence" value="ECO:0007669"/>
    <property type="project" value="TreeGrafter"/>
</dbReference>
<dbReference type="SUPFAM" id="SSF52200">
    <property type="entry name" value="Toll/Interleukin receptor TIR domain"/>
    <property type="match status" value="1"/>
</dbReference>
<dbReference type="Gene3D" id="3.40.50.10140">
    <property type="entry name" value="Toll/interleukin-1 receptor homology (TIR) domain"/>
    <property type="match status" value="1"/>
</dbReference>
<dbReference type="FunFam" id="3.40.50.10140:FF:000001">
    <property type="entry name" value="Toll-like receptor 2"/>
    <property type="match status" value="1"/>
</dbReference>
<keyword evidence="10" id="KW-0520">NAD</keyword>
<evidence type="ECO:0000256" key="12">
    <source>
        <dbReference type="ARBA" id="ARBA00023157"/>
    </source>
</evidence>
<evidence type="ECO:0000256" key="3">
    <source>
        <dbReference type="ARBA" id="ARBA00022588"/>
    </source>
</evidence>
<dbReference type="GO" id="GO:0004888">
    <property type="term" value="F:transmembrane signaling receptor activity"/>
    <property type="evidence" value="ECO:0007669"/>
    <property type="project" value="InterPro"/>
</dbReference>
<evidence type="ECO:0000256" key="11">
    <source>
        <dbReference type="ARBA" id="ARBA00023136"/>
    </source>
</evidence>
<dbReference type="OMA" id="SFVKSEW"/>
<dbReference type="Pfam" id="PF13855">
    <property type="entry name" value="LRR_8"/>
    <property type="match status" value="1"/>
</dbReference>
<keyword evidence="13 16" id="KW-0675">Receptor</keyword>
<dbReference type="PROSITE" id="PS51450">
    <property type="entry name" value="LRR"/>
    <property type="match status" value="4"/>
</dbReference>
<evidence type="ECO:0000256" key="19">
    <source>
        <dbReference type="SAM" id="SignalP"/>
    </source>
</evidence>
<dbReference type="SMART" id="SM00255">
    <property type="entry name" value="TIR"/>
    <property type="match status" value="1"/>
</dbReference>
<dbReference type="Gene3D" id="3.80.10.10">
    <property type="entry name" value="Ribonuclease Inhibitor"/>
    <property type="match status" value="1"/>
</dbReference>
<comment type="similarity">
    <text evidence="2 16">Belongs to the Toll-like receptor family.</text>
</comment>
<dbReference type="PROSITE" id="PS50104">
    <property type="entry name" value="TIR"/>
    <property type="match status" value="1"/>
</dbReference>
<dbReference type="PANTHER" id="PTHR24365:SF17">
    <property type="entry name" value="TOLL-LIKE RECEPTOR 2"/>
    <property type="match status" value="1"/>
</dbReference>